<proteinExistence type="predicted"/>
<dbReference type="RefSeq" id="WP_066732916.1">
    <property type="nucleotide sequence ID" value="NZ_JAJCIQ010000014.1"/>
</dbReference>
<accession>A0ABS8DK18</accession>
<reference evidence="1 2" key="1">
    <citation type="submission" date="2021-10" db="EMBL/GenBank/DDBJ databases">
        <title>Collection of gut derived symbiotic bacterial strains cultured from healthy donors.</title>
        <authorList>
            <person name="Lin H."/>
            <person name="Littmann E."/>
            <person name="Kohout C."/>
            <person name="Pamer E.G."/>
        </authorList>
    </citation>
    <scope>NUCLEOTIDE SEQUENCE [LARGE SCALE GENOMIC DNA]</scope>
    <source>
        <strain evidence="1 2">DFI.1.165</strain>
    </source>
</reference>
<dbReference type="Proteomes" id="UP001299546">
    <property type="component" value="Unassembled WGS sequence"/>
</dbReference>
<dbReference type="SUPFAM" id="SSF47789">
    <property type="entry name" value="C-terminal domain of RNA polymerase alpha subunit"/>
    <property type="match status" value="1"/>
</dbReference>
<sequence>MGDENKIPAYLSDADLLWRASLDKSEAICAIDYIYSEGWLNEKIYRQCVEYIKQRDTGKDEANIAVLGFTTKIRRCLKSAKITTVGQLRYMLKGNAHPQSGIDFFDTRNIGAKSGIEIMQIAIEKGVIKKEEIGVNHKKRNKAIWNTCRDFFGHGPRNTQT</sequence>
<keyword evidence="2" id="KW-1185">Reference proteome</keyword>
<organism evidence="1 2">
    <name type="scientific">Bariatricus massiliensis</name>
    <dbReference type="NCBI Taxonomy" id="1745713"/>
    <lineage>
        <taxon>Bacteria</taxon>
        <taxon>Bacillati</taxon>
        <taxon>Bacillota</taxon>
        <taxon>Clostridia</taxon>
        <taxon>Lachnospirales</taxon>
        <taxon>Lachnospiraceae</taxon>
        <taxon>Bariatricus</taxon>
    </lineage>
</organism>
<comment type="caution">
    <text evidence="1">The sequence shown here is derived from an EMBL/GenBank/DDBJ whole genome shotgun (WGS) entry which is preliminary data.</text>
</comment>
<protein>
    <submittedName>
        <fullName evidence="1">Uncharacterized protein</fullName>
    </submittedName>
</protein>
<evidence type="ECO:0000313" key="1">
    <source>
        <dbReference type="EMBL" id="MCB7388720.1"/>
    </source>
</evidence>
<gene>
    <name evidence="1" type="ORF">LIZ65_15635</name>
</gene>
<dbReference type="Gene3D" id="1.10.150.20">
    <property type="entry name" value="5' to 3' exonuclease, C-terminal subdomain"/>
    <property type="match status" value="1"/>
</dbReference>
<name>A0ABS8DK18_9FIRM</name>
<evidence type="ECO:0000313" key="2">
    <source>
        <dbReference type="Proteomes" id="UP001299546"/>
    </source>
</evidence>
<dbReference type="EMBL" id="JAJCIS010000014">
    <property type="protein sequence ID" value="MCB7388720.1"/>
    <property type="molecule type" value="Genomic_DNA"/>
</dbReference>